<dbReference type="RefSeq" id="XP_052941746.1">
    <property type="nucleotide sequence ID" value="XM_053086440.1"/>
</dbReference>
<evidence type="ECO:0000313" key="3">
    <source>
        <dbReference type="EMBL" id="KAI9631969.1"/>
    </source>
</evidence>
<dbReference type="GO" id="GO:0061630">
    <property type="term" value="F:ubiquitin protein ligase activity"/>
    <property type="evidence" value="ECO:0007669"/>
    <property type="project" value="UniProtKB-EC"/>
</dbReference>
<proteinExistence type="predicted"/>
<evidence type="ECO:0000259" key="2">
    <source>
        <dbReference type="SMART" id="SM00184"/>
    </source>
</evidence>
<gene>
    <name evidence="3" type="ORF">MKK02DRAFT_21617</name>
</gene>
<feature type="compositionally biased region" description="Acidic residues" evidence="1">
    <location>
        <begin position="596"/>
        <end position="605"/>
    </location>
</feature>
<dbReference type="Proteomes" id="UP001164286">
    <property type="component" value="Unassembled WGS sequence"/>
</dbReference>
<feature type="region of interest" description="Disordered" evidence="1">
    <location>
        <begin position="236"/>
        <end position="257"/>
    </location>
</feature>
<dbReference type="GO" id="GO:0005737">
    <property type="term" value="C:cytoplasm"/>
    <property type="evidence" value="ECO:0007669"/>
    <property type="project" value="TreeGrafter"/>
</dbReference>
<dbReference type="Pfam" id="PF13920">
    <property type="entry name" value="zf-C3HC4_3"/>
    <property type="match status" value="1"/>
</dbReference>
<dbReference type="SMART" id="SM00184">
    <property type="entry name" value="RING"/>
    <property type="match status" value="1"/>
</dbReference>
<dbReference type="GO" id="GO:0016567">
    <property type="term" value="P:protein ubiquitination"/>
    <property type="evidence" value="ECO:0007669"/>
    <property type="project" value="TreeGrafter"/>
</dbReference>
<feature type="region of interest" description="Disordered" evidence="1">
    <location>
        <begin position="47"/>
        <end position="86"/>
    </location>
</feature>
<evidence type="ECO:0000256" key="1">
    <source>
        <dbReference type="SAM" id="MobiDB-lite"/>
    </source>
</evidence>
<dbReference type="PANTHER" id="PTHR22996:SF0">
    <property type="entry name" value="RE60872P-RELATED"/>
    <property type="match status" value="1"/>
</dbReference>
<feature type="compositionally biased region" description="Low complexity" evidence="1">
    <location>
        <begin position="488"/>
        <end position="504"/>
    </location>
</feature>
<evidence type="ECO:0000313" key="4">
    <source>
        <dbReference type="Proteomes" id="UP001164286"/>
    </source>
</evidence>
<dbReference type="GeneID" id="77725641"/>
<feature type="compositionally biased region" description="Basic and acidic residues" evidence="1">
    <location>
        <begin position="58"/>
        <end position="68"/>
    </location>
</feature>
<protein>
    <recommendedName>
        <fullName evidence="2">RING-type domain-containing protein</fullName>
    </recommendedName>
</protein>
<dbReference type="InterPro" id="IPR013083">
    <property type="entry name" value="Znf_RING/FYVE/PHD"/>
</dbReference>
<dbReference type="Gene3D" id="3.30.40.10">
    <property type="entry name" value="Zinc/RING finger domain, C3HC4 (zinc finger)"/>
    <property type="match status" value="1"/>
</dbReference>
<sequence>MSAISSWYTQQYSGTFRNTRLRAPSLVPRNGAGPVAQQTLVVDAARANRANGNNADTEDGKNARRRETIFGPDVGEDDEPGWTQAEDGAKIGVDVIKGWVERAKSEEGLHATTTLQALVNLKRPTLQLQQLEVPAQVEAVPEDGIAPAENRRPSMLPSAPLHVLKFNYDATTPLVNVTLLVYPSPQPAVEGKESIQEEDEVKVIYSGTHEGGFNRVFNLPSSSAIDLSSAMAAMPSAEDTNRSSLERSMGGMQLSTQPDLATVPELEGGEEGTRGGRLGRMFGLRGRREPDLEAGGNIEMVDRTAETGEKPAEEEEKELEKGMRLLIKIEGVGAEGEALKRRNAQLTHILINGMWVPEAGSTAGPAQAGKRVWVVKVVRREAIIGAHTFLLKEIYGLSSASNQNSGSNYPPQDDPYASTPNECIVCLTSPRDVVLLPCRHLVVCRDCAVGMVEFGAGGKVARRDEGAGEDAGGGATGGTGAGAGAGAGAATTGGTTTATAVAGGTTTGGRERRKKKAKGWYCPVCRQPYTSLLRLALPENAKPHRTPAASRMASRAPSIRSTRTTHTLHRSASRATLPEGAERMLEGLRPAGARDESDEEEEEDDVVHGHEHGVQDGRPQFVLAPEVPDAGHGHAHAHAEEGKKVEVEHQEVAAAASDAQAAGRVSEEGKRGWKQV</sequence>
<dbReference type="GO" id="GO:0008270">
    <property type="term" value="F:zinc ion binding"/>
    <property type="evidence" value="ECO:0007669"/>
    <property type="project" value="UniProtKB-KW"/>
</dbReference>
<reference evidence="3" key="1">
    <citation type="journal article" date="2022" name="G3 (Bethesda)">
        <title>High quality genome of the basidiomycete yeast Dioszegia hungarica PDD-24b-2 isolated from cloud water.</title>
        <authorList>
            <person name="Jarrige D."/>
            <person name="Haridas S."/>
            <person name="Bleykasten-Grosshans C."/>
            <person name="Joly M."/>
            <person name="Nadalig T."/>
            <person name="Sancelme M."/>
            <person name="Vuilleumier S."/>
            <person name="Grigoriev I.V."/>
            <person name="Amato P."/>
            <person name="Bringel F."/>
        </authorList>
    </citation>
    <scope>NUCLEOTIDE SEQUENCE</scope>
    <source>
        <strain evidence="3">PDD-24b-2</strain>
    </source>
</reference>
<feature type="region of interest" description="Disordered" evidence="1">
    <location>
        <begin position="482"/>
        <end position="513"/>
    </location>
</feature>
<dbReference type="InterPro" id="IPR001841">
    <property type="entry name" value="Znf_RING"/>
</dbReference>
<dbReference type="SUPFAM" id="SSF57850">
    <property type="entry name" value="RING/U-box"/>
    <property type="match status" value="1"/>
</dbReference>
<feature type="compositionally biased region" description="Low complexity" evidence="1">
    <location>
        <begin position="546"/>
        <end position="565"/>
    </location>
</feature>
<comment type="caution">
    <text evidence="3">The sequence shown here is derived from an EMBL/GenBank/DDBJ whole genome shotgun (WGS) entry which is preliminary data.</text>
</comment>
<organism evidence="3 4">
    <name type="scientific">Dioszegia hungarica</name>
    <dbReference type="NCBI Taxonomy" id="4972"/>
    <lineage>
        <taxon>Eukaryota</taxon>
        <taxon>Fungi</taxon>
        <taxon>Dikarya</taxon>
        <taxon>Basidiomycota</taxon>
        <taxon>Agaricomycotina</taxon>
        <taxon>Tremellomycetes</taxon>
        <taxon>Tremellales</taxon>
        <taxon>Bulleribasidiaceae</taxon>
        <taxon>Dioszegia</taxon>
    </lineage>
</organism>
<dbReference type="PANTHER" id="PTHR22996">
    <property type="entry name" value="MAHOGUNIN"/>
    <property type="match status" value="1"/>
</dbReference>
<name>A0AA38H347_9TREE</name>
<feature type="compositionally biased region" description="Low complexity" evidence="1">
    <location>
        <begin position="652"/>
        <end position="662"/>
    </location>
</feature>
<feature type="compositionally biased region" description="Basic and acidic residues" evidence="1">
    <location>
        <begin position="665"/>
        <end position="676"/>
    </location>
</feature>
<dbReference type="EMBL" id="JAKWFO010000016">
    <property type="protein sequence ID" value="KAI9631969.1"/>
    <property type="molecule type" value="Genomic_DNA"/>
</dbReference>
<accession>A0AA38H347</accession>
<keyword evidence="4" id="KW-1185">Reference proteome</keyword>
<dbReference type="AlphaFoldDB" id="A0AA38H347"/>
<feature type="domain" description="RING-type" evidence="2">
    <location>
        <begin position="423"/>
        <end position="525"/>
    </location>
</feature>
<feature type="compositionally biased region" description="Basic and acidic residues" evidence="1">
    <location>
        <begin position="629"/>
        <end position="651"/>
    </location>
</feature>
<dbReference type="InterPro" id="IPR045194">
    <property type="entry name" value="MGRN1/RNF157-like"/>
</dbReference>
<feature type="region of interest" description="Disordered" evidence="1">
    <location>
        <begin position="541"/>
        <end position="676"/>
    </location>
</feature>
<feature type="compositionally biased region" description="Basic and acidic residues" evidence="1">
    <location>
        <begin position="606"/>
        <end position="615"/>
    </location>
</feature>